<dbReference type="AlphaFoldDB" id="A0A4Z1P303"/>
<reference evidence="2 3" key="1">
    <citation type="submission" date="2019-04" db="EMBL/GenBank/DDBJ databases">
        <title>High contiguity whole genome sequence and gene annotation resource for two Venturia nashicola isolates.</title>
        <authorList>
            <person name="Prokchorchik M."/>
            <person name="Won K."/>
            <person name="Lee Y."/>
            <person name="Choi E.D."/>
            <person name="Segonzac C."/>
            <person name="Sohn K.H."/>
        </authorList>
    </citation>
    <scope>NUCLEOTIDE SEQUENCE [LARGE SCALE GENOMIC DNA]</scope>
    <source>
        <strain evidence="2 3">PRI2</strain>
    </source>
</reference>
<sequence length="109" mass="12204">MVEEGEDIGVELRGFKEIQVVDEALRGSEDDIGVPILRDKNNDLGEVVVREDEDVLVKVEDDSKAKTKKRKLQDSPGDGSHGTSPIRIRKTKKRAKKKDAIDDLFQGLF</sequence>
<evidence type="ECO:0000313" key="2">
    <source>
        <dbReference type="EMBL" id="TID15998.1"/>
    </source>
</evidence>
<gene>
    <name evidence="2" type="ORF">E6O75_ATG09056</name>
</gene>
<evidence type="ECO:0000256" key="1">
    <source>
        <dbReference type="SAM" id="MobiDB-lite"/>
    </source>
</evidence>
<evidence type="ECO:0000313" key="3">
    <source>
        <dbReference type="Proteomes" id="UP000298493"/>
    </source>
</evidence>
<accession>A0A4Z1P303</accession>
<comment type="caution">
    <text evidence="2">The sequence shown here is derived from an EMBL/GenBank/DDBJ whole genome shotgun (WGS) entry which is preliminary data.</text>
</comment>
<dbReference type="EMBL" id="SNSC02000019">
    <property type="protein sequence ID" value="TID15998.1"/>
    <property type="molecule type" value="Genomic_DNA"/>
</dbReference>
<dbReference type="Proteomes" id="UP000298493">
    <property type="component" value="Unassembled WGS sequence"/>
</dbReference>
<keyword evidence="3" id="KW-1185">Reference proteome</keyword>
<protein>
    <submittedName>
        <fullName evidence="2">Uncharacterized protein</fullName>
    </submittedName>
</protein>
<proteinExistence type="predicted"/>
<name>A0A4Z1P303_9PEZI</name>
<organism evidence="2 3">
    <name type="scientific">Venturia nashicola</name>
    <dbReference type="NCBI Taxonomy" id="86259"/>
    <lineage>
        <taxon>Eukaryota</taxon>
        <taxon>Fungi</taxon>
        <taxon>Dikarya</taxon>
        <taxon>Ascomycota</taxon>
        <taxon>Pezizomycotina</taxon>
        <taxon>Dothideomycetes</taxon>
        <taxon>Pleosporomycetidae</taxon>
        <taxon>Venturiales</taxon>
        <taxon>Venturiaceae</taxon>
        <taxon>Venturia</taxon>
    </lineage>
</organism>
<feature type="region of interest" description="Disordered" evidence="1">
    <location>
        <begin position="60"/>
        <end position="95"/>
    </location>
</feature>